<dbReference type="EMBL" id="RCHS01003083">
    <property type="protein sequence ID" value="RMX43974.1"/>
    <property type="molecule type" value="Genomic_DNA"/>
</dbReference>
<protein>
    <submittedName>
        <fullName evidence="1">Uncharacterized protein</fullName>
    </submittedName>
</protein>
<dbReference type="AlphaFoldDB" id="A0A3M6TRU7"/>
<keyword evidence="2" id="KW-1185">Reference proteome</keyword>
<dbReference type="Proteomes" id="UP000275408">
    <property type="component" value="Unassembled WGS sequence"/>
</dbReference>
<reference evidence="1 2" key="1">
    <citation type="journal article" date="2018" name="Sci. Rep.">
        <title>Comparative analysis of the Pocillopora damicornis genome highlights role of immune system in coral evolution.</title>
        <authorList>
            <person name="Cunning R."/>
            <person name="Bay R.A."/>
            <person name="Gillette P."/>
            <person name="Baker A.C."/>
            <person name="Traylor-Knowles N."/>
        </authorList>
    </citation>
    <scope>NUCLEOTIDE SEQUENCE [LARGE SCALE GENOMIC DNA]</scope>
    <source>
        <strain evidence="1">RSMAS</strain>
        <tissue evidence="1">Whole animal</tissue>
    </source>
</reference>
<sequence>MNIVIGSTIQTFEQENEEIWHLEKRNRDLKKKPVFGRFFANSNFVRERLLNFPTISFLEEFSDFLEPIILSRDPLFLSFDICVDDHNDKAACHFFDLLESISLT</sequence>
<proteinExistence type="predicted"/>
<comment type="caution">
    <text evidence="1">The sequence shown here is derived from an EMBL/GenBank/DDBJ whole genome shotgun (WGS) entry which is preliminary data.</text>
</comment>
<name>A0A3M6TRU7_POCDA</name>
<accession>A0A3M6TRU7</accession>
<organism evidence="1 2">
    <name type="scientific">Pocillopora damicornis</name>
    <name type="common">Cauliflower coral</name>
    <name type="synonym">Millepora damicornis</name>
    <dbReference type="NCBI Taxonomy" id="46731"/>
    <lineage>
        <taxon>Eukaryota</taxon>
        <taxon>Metazoa</taxon>
        <taxon>Cnidaria</taxon>
        <taxon>Anthozoa</taxon>
        <taxon>Hexacorallia</taxon>
        <taxon>Scleractinia</taxon>
        <taxon>Astrocoeniina</taxon>
        <taxon>Pocilloporidae</taxon>
        <taxon>Pocillopora</taxon>
    </lineage>
</organism>
<evidence type="ECO:0000313" key="2">
    <source>
        <dbReference type="Proteomes" id="UP000275408"/>
    </source>
</evidence>
<evidence type="ECO:0000313" key="1">
    <source>
        <dbReference type="EMBL" id="RMX43974.1"/>
    </source>
</evidence>
<gene>
    <name evidence="1" type="ORF">pdam_00017562</name>
</gene>